<dbReference type="FunFam" id="4.10.640.10:FF:000008">
    <property type="entry name" value="28S ribosomal protein S18b, mitochondrial"/>
    <property type="match status" value="1"/>
</dbReference>
<dbReference type="Gene3D" id="4.10.640.10">
    <property type="entry name" value="Ribosomal protein S18"/>
    <property type="match status" value="1"/>
</dbReference>
<protein>
    <recommendedName>
        <fullName evidence="9">Small ribosomal subunit protein mS40</fullName>
    </recommendedName>
    <alternativeName>
        <fullName evidence="8">28S ribosomal protein S18-2, mitochondrial</fullName>
    </alternativeName>
    <alternativeName>
        <fullName evidence="10">28S ribosomal protein S18b, mitochondrial</fullName>
    </alternativeName>
</protein>
<evidence type="ECO:0000256" key="9">
    <source>
        <dbReference type="ARBA" id="ARBA00035130"/>
    </source>
</evidence>
<evidence type="ECO:0000256" key="11">
    <source>
        <dbReference type="SAM" id="MobiDB-lite"/>
    </source>
</evidence>
<dbReference type="SUPFAM" id="SSF46911">
    <property type="entry name" value="Ribosomal protein S18"/>
    <property type="match status" value="1"/>
</dbReference>
<feature type="compositionally biased region" description="Polar residues" evidence="11">
    <location>
        <begin position="91"/>
        <end position="100"/>
    </location>
</feature>
<dbReference type="InterPro" id="IPR036870">
    <property type="entry name" value="Ribosomal_bS18_sf"/>
</dbReference>
<comment type="subcellular location">
    <subcellularLocation>
        <location evidence="1">Mitochondrion</location>
    </subcellularLocation>
</comment>
<evidence type="ECO:0000256" key="7">
    <source>
        <dbReference type="ARBA" id="ARBA00023274"/>
    </source>
</evidence>
<keyword evidence="6" id="KW-0496">Mitochondrion</keyword>
<dbReference type="GO" id="GO:0003735">
    <property type="term" value="F:structural constituent of ribosome"/>
    <property type="evidence" value="ECO:0007669"/>
    <property type="project" value="InterPro"/>
</dbReference>
<evidence type="ECO:0000256" key="8">
    <source>
        <dbReference type="ARBA" id="ARBA00032055"/>
    </source>
</evidence>
<keyword evidence="4" id="KW-0809">Transit peptide</keyword>
<evidence type="ECO:0000313" key="13">
    <source>
        <dbReference type="Proteomes" id="UP001108240"/>
    </source>
</evidence>
<evidence type="ECO:0000256" key="1">
    <source>
        <dbReference type="ARBA" id="ARBA00004173"/>
    </source>
</evidence>
<evidence type="ECO:0000256" key="6">
    <source>
        <dbReference type="ARBA" id="ARBA00023128"/>
    </source>
</evidence>
<dbReference type="InterPro" id="IPR001648">
    <property type="entry name" value="Ribosomal_bS18"/>
</dbReference>
<dbReference type="Proteomes" id="UP001108240">
    <property type="component" value="Unplaced"/>
</dbReference>
<dbReference type="GO" id="GO:0005763">
    <property type="term" value="C:mitochondrial small ribosomal subunit"/>
    <property type="evidence" value="ECO:0007669"/>
    <property type="project" value="UniProtKB-ARBA"/>
</dbReference>
<evidence type="ECO:0000256" key="10">
    <source>
        <dbReference type="ARBA" id="ARBA00035515"/>
    </source>
</evidence>
<evidence type="ECO:0000313" key="12">
    <source>
        <dbReference type="Ensembl" id="ENSCCRP00000170656.1"/>
    </source>
</evidence>
<evidence type="ECO:0000256" key="3">
    <source>
        <dbReference type="ARBA" id="ARBA00022553"/>
    </source>
</evidence>
<keyword evidence="5" id="KW-0689">Ribosomal protein</keyword>
<sequence>MHIQELAVLRQNGSLLTTHWNSDLPHISCHFTTKYSNTGKIFACKHLNQHEGLFTRFVLQGIRDWKIISSAAPGLKFRALSSSSSSSPPSAENTESPETLSRYSDRPWEYLESEEYIERYGAKPVWANYRRNHKGGVPPQQTRKTCIRGDKICGNPCPICRDPNIIVHYKNVNLLQQFISPQTGIVHDPTRTGVCMKQQKLLNKAIETARDCGLLAVQLPHVDYSKEDYSNTHGAVAPTPAPVSLRSGELWYSWYGSIKPDERELARVKRIYKDYLKPDV</sequence>
<keyword evidence="3" id="KW-0597">Phosphoprotein</keyword>
<comment type="similarity">
    <text evidence="2">Belongs to the bacterial ribosomal protein bS18 family. Mitochondrion-specific ribosomal protein mS40 subfamily.</text>
</comment>
<reference evidence="12" key="1">
    <citation type="submission" date="2025-08" db="UniProtKB">
        <authorList>
            <consortium name="Ensembl"/>
        </authorList>
    </citation>
    <scope>IDENTIFICATION</scope>
</reference>
<reference evidence="12" key="2">
    <citation type="submission" date="2025-09" db="UniProtKB">
        <authorList>
            <consortium name="Ensembl"/>
        </authorList>
    </citation>
    <scope>IDENTIFICATION</scope>
</reference>
<feature type="region of interest" description="Disordered" evidence="11">
    <location>
        <begin position="80"/>
        <end position="100"/>
    </location>
</feature>
<dbReference type="PANTHER" id="PTHR13329">
    <property type="entry name" value="MITOCHONDRIAL RIBOSOMAL PROTEIN S18B"/>
    <property type="match status" value="1"/>
</dbReference>
<proteinExistence type="inferred from homology"/>
<dbReference type="AlphaFoldDB" id="A0A9J8CY29"/>
<name>A0A9J8CY29_CYPCA</name>
<accession>A0A9J8CY29</accession>
<evidence type="ECO:0000256" key="4">
    <source>
        <dbReference type="ARBA" id="ARBA00022946"/>
    </source>
</evidence>
<dbReference type="Pfam" id="PF01084">
    <property type="entry name" value="Ribosomal_S18"/>
    <property type="match status" value="1"/>
</dbReference>
<keyword evidence="7" id="KW-0687">Ribonucleoprotein</keyword>
<dbReference type="GO" id="GO:0032543">
    <property type="term" value="P:mitochondrial translation"/>
    <property type="evidence" value="ECO:0007669"/>
    <property type="project" value="InterPro"/>
</dbReference>
<keyword evidence="13" id="KW-1185">Reference proteome</keyword>
<feature type="compositionally biased region" description="Low complexity" evidence="11">
    <location>
        <begin position="81"/>
        <end position="90"/>
    </location>
</feature>
<evidence type="ECO:0000256" key="2">
    <source>
        <dbReference type="ARBA" id="ARBA00006136"/>
    </source>
</evidence>
<dbReference type="Ensembl" id="ENSCCRT00000128943.1">
    <property type="protein sequence ID" value="ENSCCRP00000170656.1"/>
    <property type="gene ID" value="ENSCCRG00000069895.1"/>
</dbReference>
<organism evidence="12 13">
    <name type="scientific">Cyprinus carpio carpio</name>
    <dbReference type="NCBI Taxonomy" id="630221"/>
    <lineage>
        <taxon>Eukaryota</taxon>
        <taxon>Metazoa</taxon>
        <taxon>Chordata</taxon>
        <taxon>Craniata</taxon>
        <taxon>Vertebrata</taxon>
        <taxon>Euteleostomi</taxon>
        <taxon>Actinopterygii</taxon>
        <taxon>Neopterygii</taxon>
        <taxon>Teleostei</taxon>
        <taxon>Ostariophysi</taxon>
        <taxon>Cypriniformes</taxon>
        <taxon>Cyprinidae</taxon>
        <taxon>Cyprininae</taxon>
        <taxon>Cyprinus</taxon>
    </lineage>
</organism>
<dbReference type="OMA" id="TWYREIT"/>
<dbReference type="GeneTree" id="ENSGT00390000010554"/>
<evidence type="ECO:0000256" key="5">
    <source>
        <dbReference type="ARBA" id="ARBA00022980"/>
    </source>
</evidence>
<dbReference type="PANTHER" id="PTHR13329:SF2">
    <property type="entry name" value="SMALL RIBOSOMAL SUBUNIT PROTEIN MS40"/>
    <property type="match status" value="1"/>
</dbReference>
<dbReference type="InterPro" id="IPR040054">
    <property type="entry name" value="MRPS18B"/>
</dbReference>